<evidence type="ECO:0000313" key="1">
    <source>
        <dbReference type="EMBL" id="MST62325.1"/>
    </source>
</evidence>
<dbReference type="Pfam" id="PF12900">
    <property type="entry name" value="Pyridox_ox_2"/>
    <property type="match status" value="1"/>
</dbReference>
<dbReference type="Proteomes" id="UP000440713">
    <property type="component" value="Unassembled WGS sequence"/>
</dbReference>
<dbReference type="Gene3D" id="2.30.110.10">
    <property type="entry name" value="Electron Transport, Fmn-binding Protein, Chain A"/>
    <property type="match status" value="1"/>
</dbReference>
<organism evidence="1 2">
    <name type="scientific">Peptostreptococcus porci</name>
    <dbReference type="NCBI Taxonomy" id="2652282"/>
    <lineage>
        <taxon>Bacteria</taxon>
        <taxon>Bacillati</taxon>
        <taxon>Bacillota</taxon>
        <taxon>Clostridia</taxon>
        <taxon>Peptostreptococcales</taxon>
        <taxon>Peptostreptococcaceae</taxon>
        <taxon>Peptostreptococcus</taxon>
    </lineage>
</organism>
<gene>
    <name evidence="1" type="ORF">FYJ71_04955</name>
</gene>
<evidence type="ECO:0000313" key="2">
    <source>
        <dbReference type="Proteomes" id="UP000440713"/>
    </source>
</evidence>
<comment type="caution">
    <text evidence="1">The sequence shown here is derived from an EMBL/GenBank/DDBJ whole genome shotgun (WGS) entry which is preliminary data.</text>
</comment>
<accession>A0A6N7WZL4</accession>
<dbReference type="AlphaFoldDB" id="A0A6N7WZL4"/>
<dbReference type="SUPFAM" id="SSF50475">
    <property type="entry name" value="FMN-binding split barrel"/>
    <property type="match status" value="1"/>
</dbReference>
<dbReference type="InterPro" id="IPR012349">
    <property type="entry name" value="Split_barrel_FMN-bd"/>
</dbReference>
<reference evidence="1 2" key="1">
    <citation type="submission" date="2019-08" db="EMBL/GenBank/DDBJ databases">
        <title>In-depth cultivation of the pig gut microbiome towards novel bacterial diversity and tailored functional studies.</title>
        <authorList>
            <person name="Wylensek D."/>
            <person name="Hitch T.C.A."/>
            <person name="Clavel T."/>
        </authorList>
    </citation>
    <scope>NUCLEOTIDE SEQUENCE [LARGE SCALE GENOMIC DNA]</scope>
    <source>
        <strain evidence="1 2">WCA-SAB-591-4A-A</strain>
    </source>
</reference>
<proteinExistence type="predicted"/>
<name>A0A6N7WZL4_9FIRM</name>
<dbReference type="InterPro" id="IPR024747">
    <property type="entry name" value="Pyridox_Oxase-rel"/>
</dbReference>
<protein>
    <submittedName>
        <fullName evidence="1">Pyridoxamine 5'-phosphate oxidase family protein</fullName>
    </submittedName>
</protein>
<sequence length="156" mass="17543">MRRKDREVIDHDKIMNVIKNCHCCRLGFYDCGDVYIVPLNFGVVGDIDSLTLYFHGAFEGRKAELINKNPSVGFEMDRGYELQTANVPCGYSAKFESIIGTGKVSVVEDFAEKVEGLTSIMKQATGKSDWKFNEKMVNGVCVFKLEVESLSCKEHL</sequence>
<dbReference type="PANTHER" id="PTHR34071">
    <property type="entry name" value="5-NITROIMIDAZOLE ANTIBIOTICS RESISTANCE PROTEIN, NIMA-FAMILY-RELATED PROTEIN-RELATED"/>
    <property type="match status" value="1"/>
</dbReference>
<keyword evidence="2" id="KW-1185">Reference proteome</keyword>
<dbReference type="PANTHER" id="PTHR34071:SF2">
    <property type="entry name" value="FLAVIN-NUCLEOTIDE-BINDING PROTEIN"/>
    <property type="match status" value="1"/>
</dbReference>
<dbReference type="EMBL" id="VUNE01000002">
    <property type="protein sequence ID" value="MST62325.1"/>
    <property type="molecule type" value="Genomic_DNA"/>
</dbReference>
<dbReference type="RefSeq" id="WP_154537853.1">
    <property type="nucleotide sequence ID" value="NZ_VUNE01000002.1"/>
</dbReference>